<dbReference type="RefSeq" id="WP_134194724.1">
    <property type="nucleotide sequence ID" value="NZ_JBHLUW010000009.1"/>
</dbReference>
<evidence type="ECO:0000259" key="4">
    <source>
        <dbReference type="Pfam" id="PF08028"/>
    </source>
</evidence>
<accession>A0A4R8LIT0</accession>
<dbReference type="PANTHER" id="PTHR48083:SF5">
    <property type="entry name" value="NRGC PROTEIN"/>
    <property type="match status" value="1"/>
</dbReference>
<keyword evidence="6" id="KW-1185">Reference proteome</keyword>
<dbReference type="InterPro" id="IPR013107">
    <property type="entry name" value="Acyl-CoA_DH_C"/>
</dbReference>
<dbReference type="Gene3D" id="2.40.110.10">
    <property type="entry name" value="Butyryl-CoA Dehydrogenase, subunit A, domain 2"/>
    <property type="match status" value="1"/>
</dbReference>
<dbReference type="InterPro" id="IPR009100">
    <property type="entry name" value="AcylCoA_DH/oxidase_NM_dom_sf"/>
</dbReference>
<dbReference type="OrthoDB" id="7316074at2"/>
<gene>
    <name evidence="5" type="ORF">BX592_118142</name>
</gene>
<dbReference type="EMBL" id="SORE01000018">
    <property type="protein sequence ID" value="TDY43347.1"/>
    <property type="molecule type" value="Genomic_DNA"/>
</dbReference>
<evidence type="ECO:0000256" key="1">
    <source>
        <dbReference type="ARBA" id="ARBA00023002"/>
    </source>
</evidence>
<dbReference type="Gene3D" id="1.20.140.10">
    <property type="entry name" value="Butyryl-CoA Dehydrogenase, subunit A, domain 3"/>
    <property type="match status" value="1"/>
</dbReference>
<dbReference type="InterPro" id="IPR050741">
    <property type="entry name" value="Acyl-CoA_dehydrogenase"/>
</dbReference>
<dbReference type="InterPro" id="IPR036250">
    <property type="entry name" value="AcylCo_DH-like_C"/>
</dbReference>
<dbReference type="InterPro" id="IPR037069">
    <property type="entry name" value="AcylCoA_DH/ox_N_sf"/>
</dbReference>
<dbReference type="AlphaFoldDB" id="A0A4R8LIT0"/>
<sequence>MTHTSSQLLADIERLAPSIAQRTAEIEARGQIPPDLIETLRSIGVFRMFVPRQYGGSELDFPLALEIFAALGKIDGSLGWTAMIGAGAAMIAPVLPEEFYDRIYQGGPDIIIAGSAFAAGTAEPVAGGWRVTGRWPFASGCQHADWILGLCVMNENGVPVPGPGNGAPMVRGFFLPAREWHVEDNWHVVGLKGTGSNHVTLDDTLVPASNFFNPGDKPRLSGPLYGAAQQLIPLMHAANNLGIAEGSLDDLVAFATSGHRQQRAATAMRDSEFFQAEVGRIHADLRAARAFLRDQAASHWRHALAGTLSEKDLLVEGSQMATWIANTCVRAADACFALGGSNAIYETSPLQRRMRDLHAAAQHAAVQQRNYISGGTMLLGRDGVDKTTGQ</sequence>
<proteinExistence type="inferred from homology"/>
<dbReference type="Pfam" id="PF08028">
    <property type="entry name" value="Acyl-CoA_dh_2"/>
    <property type="match status" value="1"/>
</dbReference>
<dbReference type="Proteomes" id="UP000295509">
    <property type="component" value="Unassembled WGS sequence"/>
</dbReference>
<dbReference type="PIRSF" id="PIRSF016578">
    <property type="entry name" value="HsaA"/>
    <property type="match status" value="1"/>
</dbReference>
<protein>
    <submittedName>
        <fullName evidence="5">Alkylation response protein AidB-like acyl-CoA dehydrogenase</fullName>
    </submittedName>
</protein>
<reference evidence="5 6" key="1">
    <citation type="submission" date="2019-03" db="EMBL/GenBank/DDBJ databases">
        <title>Genomic Encyclopedia of Type Strains, Phase III (KMG-III): the genomes of soil and plant-associated and newly described type strains.</title>
        <authorList>
            <person name="Whitman W."/>
        </authorList>
    </citation>
    <scope>NUCLEOTIDE SEQUENCE [LARGE SCALE GENOMIC DNA]</scope>
    <source>
        <strain evidence="5 6">LMG 29544</strain>
    </source>
</reference>
<feature type="domain" description="Acyl-CoA dehydrogenase C-terminal" evidence="4">
    <location>
        <begin position="234"/>
        <end position="367"/>
    </location>
</feature>
<comment type="caution">
    <text evidence="5">The sequence shown here is derived from an EMBL/GenBank/DDBJ whole genome shotgun (WGS) entry which is preliminary data.</text>
</comment>
<dbReference type="Pfam" id="PF02771">
    <property type="entry name" value="Acyl-CoA_dh_N"/>
    <property type="match status" value="1"/>
</dbReference>
<dbReference type="GO" id="GO:0003995">
    <property type="term" value="F:acyl-CoA dehydrogenase activity"/>
    <property type="evidence" value="ECO:0007669"/>
    <property type="project" value="TreeGrafter"/>
</dbReference>
<dbReference type="GO" id="GO:0005737">
    <property type="term" value="C:cytoplasm"/>
    <property type="evidence" value="ECO:0007669"/>
    <property type="project" value="TreeGrafter"/>
</dbReference>
<dbReference type="GO" id="GO:0050660">
    <property type="term" value="F:flavin adenine dinucleotide binding"/>
    <property type="evidence" value="ECO:0007669"/>
    <property type="project" value="InterPro"/>
</dbReference>
<keyword evidence="1" id="KW-0560">Oxidoreductase</keyword>
<dbReference type="InterPro" id="IPR046373">
    <property type="entry name" value="Acyl-CoA_Oxase/DH_mid-dom_sf"/>
</dbReference>
<comment type="similarity">
    <text evidence="2">Belongs to the HpaH/HsaA monooxygenase family.</text>
</comment>
<evidence type="ECO:0000259" key="3">
    <source>
        <dbReference type="Pfam" id="PF02771"/>
    </source>
</evidence>
<dbReference type="SUPFAM" id="SSF47203">
    <property type="entry name" value="Acyl-CoA dehydrogenase C-terminal domain-like"/>
    <property type="match status" value="1"/>
</dbReference>
<name>A0A4R8LIT0_9BURK</name>
<evidence type="ECO:0000256" key="2">
    <source>
        <dbReference type="ARBA" id="ARBA00049661"/>
    </source>
</evidence>
<evidence type="ECO:0000313" key="5">
    <source>
        <dbReference type="EMBL" id="TDY43347.1"/>
    </source>
</evidence>
<dbReference type="GO" id="GO:0033539">
    <property type="term" value="P:fatty acid beta-oxidation using acyl-CoA dehydrogenase"/>
    <property type="evidence" value="ECO:0007669"/>
    <property type="project" value="TreeGrafter"/>
</dbReference>
<dbReference type="InterPro" id="IPR013786">
    <property type="entry name" value="AcylCoA_DH/ox_N"/>
</dbReference>
<evidence type="ECO:0000313" key="6">
    <source>
        <dbReference type="Proteomes" id="UP000295509"/>
    </source>
</evidence>
<organism evidence="5 6">
    <name type="scientific">Paraburkholderia rhizosphaerae</name>
    <dbReference type="NCBI Taxonomy" id="480658"/>
    <lineage>
        <taxon>Bacteria</taxon>
        <taxon>Pseudomonadati</taxon>
        <taxon>Pseudomonadota</taxon>
        <taxon>Betaproteobacteria</taxon>
        <taxon>Burkholderiales</taxon>
        <taxon>Burkholderiaceae</taxon>
        <taxon>Paraburkholderia</taxon>
    </lineage>
</organism>
<feature type="domain" description="Acyl-CoA dehydrogenase/oxidase N-terminal" evidence="3">
    <location>
        <begin position="18"/>
        <end position="90"/>
    </location>
</feature>
<dbReference type="Gene3D" id="1.10.540.10">
    <property type="entry name" value="Acyl-CoA dehydrogenase/oxidase, N-terminal domain"/>
    <property type="match status" value="1"/>
</dbReference>
<dbReference type="PANTHER" id="PTHR48083">
    <property type="entry name" value="MEDIUM-CHAIN SPECIFIC ACYL-COA DEHYDROGENASE, MITOCHONDRIAL-RELATED"/>
    <property type="match status" value="1"/>
</dbReference>
<dbReference type="SUPFAM" id="SSF56645">
    <property type="entry name" value="Acyl-CoA dehydrogenase NM domain-like"/>
    <property type="match status" value="1"/>
</dbReference>